<keyword evidence="4" id="KW-1185">Reference proteome</keyword>
<sequence length="251" mass="26471">MEPIFKGKVAIVTGSSYGIGKSTAICFAKKGASVVLSDWADDIDTLDTIKALGAKAIFVKADVSNEEDVKRIVSETVKHFGRLDYAFNNAGIEGEQGVIHESSNDNWEKVIGINLTGAYYCMKYQIPEMLKTGGGSIVNNASIAGLVGFNGIPAYVASKHALVGLTKNVALDYAKQHIRVNAVCPGVIQTPMIDRFTGGSLDATAQLIASKPIGRVGLPEEIANTVAFLCSDDASFITGQALAVDGGWVAQ</sequence>
<dbReference type="PRINTS" id="PR00080">
    <property type="entry name" value="SDRFAMILY"/>
</dbReference>
<comment type="similarity">
    <text evidence="1">Belongs to the short-chain dehydrogenases/reductases (SDR) family.</text>
</comment>
<dbReference type="OrthoDB" id="597477at2"/>
<dbReference type="InterPro" id="IPR036291">
    <property type="entry name" value="NAD(P)-bd_dom_sf"/>
</dbReference>
<dbReference type="PRINTS" id="PR00081">
    <property type="entry name" value="GDHRDH"/>
</dbReference>
<keyword evidence="2" id="KW-0560">Oxidoreductase</keyword>
<proteinExistence type="inferred from homology"/>
<dbReference type="PANTHER" id="PTHR24321">
    <property type="entry name" value="DEHYDROGENASES, SHORT CHAIN"/>
    <property type="match status" value="1"/>
</dbReference>
<name>A0A506PNE8_9FLAO</name>
<gene>
    <name evidence="3" type="ORF">FJ651_00335</name>
</gene>
<dbReference type="Gene3D" id="3.40.50.720">
    <property type="entry name" value="NAD(P)-binding Rossmann-like Domain"/>
    <property type="match status" value="1"/>
</dbReference>
<dbReference type="GO" id="GO:0016491">
    <property type="term" value="F:oxidoreductase activity"/>
    <property type="evidence" value="ECO:0007669"/>
    <property type="project" value="UniProtKB-KW"/>
</dbReference>
<evidence type="ECO:0000313" key="4">
    <source>
        <dbReference type="Proteomes" id="UP000317332"/>
    </source>
</evidence>
<evidence type="ECO:0000256" key="1">
    <source>
        <dbReference type="ARBA" id="ARBA00006484"/>
    </source>
</evidence>
<dbReference type="Pfam" id="PF13561">
    <property type="entry name" value="adh_short_C2"/>
    <property type="match status" value="1"/>
</dbReference>
<dbReference type="RefSeq" id="WP_140988412.1">
    <property type="nucleotide sequence ID" value="NZ_VHIQ01000001.1"/>
</dbReference>
<dbReference type="Proteomes" id="UP000317332">
    <property type="component" value="Unassembled WGS sequence"/>
</dbReference>
<dbReference type="EMBL" id="VHIQ01000001">
    <property type="protein sequence ID" value="TPV35403.1"/>
    <property type="molecule type" value="Genomic_DNA"/>
</dbReference>
<dbReference type="SUPFAM" id="SSF51735">
    <property type="entry name" value="NAD(P)-binding Rossmann-fold domains"/>
    <property type="match status" value="1"/>
</dbReference>
<organism evidence="3 4">
    <name type="scientific">Paucihalobacter ruber</name>
    <dbReference type="NCBI Taxonomy" id="2567861"/>
    <lineage>
        <taxon>Bacteria</taxon>
        <taxon>Pseudomonadati</taxon>
        <taxon>Bacteroidota</taxon>
        <taxon>Flavobacteriia</taxon>
        <taxon>Flavobacteriales</taxon>
        <taxon>Flavobacteriaceae</taxon>
        <taxon>Paucihalobacter</taxon>
    </lineage>
</organism>
<dbReference type="NCBIfam" id="NF004818">
    <property type="entry name" value="PRK06172.1"/>
    <property type="match status" value="1"/>
</dbReference>
<dbReference type="AlphaFoldDB" id="A0A506PNE8"/>
<dbReference type="NCBIfam" id="NF005559">
    <property type="entry name" value="PRK07231.1"/>
    <property type="match status" value="1"/>
</dbReference>
<evidence type="ECO:0000313" key="3">
    <source>
        <dbReference type="EMBL" id="TPV35403.1"/>
    </source>
</evidence>
<dbReference type="PANTHER" id="PTHR24321:SF11">
    <property type="entry name" value="BLR0893 PROTEIN"/>
    <property type="match status" value="1"/>
</dbReference>
<reference evidence="3 4" key="1">
    <citation type="submission" date="2019-06" db="EMBL/GenBank/DDBJ databases">
        <title>Flavobacteriaceae Paucihalobacterium erythroidium CWB-1, complete genome.</title>
        <authorList>
            <person name="Wu S."/>
        </authorList>
    </citation>
    <scope>NUCLEOTIDE SEQUENCE [LARGE SCALE GENOMIC DNA]</scope>
    <source>
        <strain evidence="3 4">CWB-1</strain>
    </source>
</reference>
<dbReference type="PROSITE" id="PS00061">
    <property type="entry name" value="ADH_SHORT"/>
    <property type="match status" value="1"/>
</dbReference>
<comment type="caution">
    <text evidence="3">The sequence shown here is derived from an EMBL/GenBank/DDBJ whole genome shotgun (WGS) entry which is preliminary data.</text>
</comment>
<evidence type="ECO:0000256" key="2">
    <source>
        <dbReference type="ARBA" id="ARBA00023002"/>
    </source>
</evidence>
<dbReference type="InterPro" id="IPR020904">
    <property type="entry name" value="Sc_DH/Rdtase_CS"/>
</dbReference>
<dbReference type="InterPro" id="IPR002347">
    <property type="entry name" value="SDR_fam"/>
</dbReference>
<protein>
    <submittedName>
        <fullName evidence="3">SDR family oxidoreductase</fullName>
    </submittedName>
</protein>
<dbReference type="FunFam" id="3.40.50.720:FF:000084">
    <property type="entry name" value="Short-chain dehydrogenase reductase"/>
    <property type="match status" value="1"/>
</dbReference>
<accession>A0A506PNE8</accession>
<dbReference type="CDD" id="cd05233">
    <property type="entry name" value="SDR_c"/>
    <property type="match status" value="1"/>
</dbReference>